<proteinExistence type="inferred from homology"/>
<protein>
    <submittedName>
        <fullName evidence="6">Carbohydrate ABC transporter substrate-binding protein</fullName>
    </submittedName>
</protein>
<feature type="chain" id="PRO_5046918462" evidence="5">
    <location>
        <begin position="20"/>
        <end position="452"/>
    </location>
</feature>
<dbReference type="InterPro" id="IPR050490">
    <property type="entry name" value="Bact_solute-bd_prot1"/>
</dbReference>
<evidence type="ECO:0000256" key="1">
    <source>
        <dbReference type="ARBA" id="ARBA00004196"/>
    </source>
</evidence>
<keyword evidence="7" id="KW-1185">Reference proteome</keyword>
<sequence length="452" mass="47704">MRRGGALGVVVTAVSVLLAACSGGMSVGSGGPSLADKNSKYGFKTAAQDAGSAITVWVDSSRLPAAKAFEKAHPDTKIKIVSYDGGANGSNTFKTKSHLYDRAGSGWPDVAFTTDNNAASWGSLSGTGALAPLNKGLVPSSTLDGFATGALAPCTVEGMTYCLRNDLAQNVLWYNKSLMDKWGYEVPTTWEQYEQLADRVATEHPGYVVGTAGDAWAPEIYMWGSQCPANHVTGAKAIAVNTSDPKCVRAAKLLDRLIANKTMSTLPMFGPEFAKEQGDKVLMLPGPSWFGGSLFQGALKTPKGQIAVGAPLHWADQDPPVTGNVGGGAWWISSHSKNLAAAVQFATWVTTHESFDGEPAPTYPAHSAAAGRWLTAQQAGGYYAQDIAPPLIAAAGMVWPGWGSVEFSQEALWAKSVQAGMTRGESVESLLPAWQKTIEQEAQVLGYKVRTK</sequence>
<reference evidence="6 7" key="1">
    <citation type="submission" date="2021-03" db="EMBL/GenBank/DDBJ databases">
        <title>Complete genome of Streptomyces formicae strain 1H-GS9 (DSM 100524).</title>
        <authorList>
            <person name="Atanasov K.E."/>
            <person name="Altabella T."/>
            <person name="Ferrer A."/>
        </authorList>
    </citation>
    <scope>NUCLEOTIDE SEQUENCE [LARGE SCALE GENOMIC DNA]</scope>
    <source>
        <strain evidence="6 7">1H-GS9</strain>
    </source>
</reference>
<gene>
    <name evidence="6" type="ORF">J4032_20300</name>
</gene>
<dbReference type="PROSITE" id="PS51257">
    <property type="entry name" value="PROKAR_LIPOPROTEIN"/>
    <property type="match status" value="1"/>
</dbReference>
<comment type="similarity">
    <text evidence="2">Belongs to the bacterial solute-binding protein 1 family.</text>
</comment>
<evidence type="ECO:0000256" key="2">
    <source>
        <dbReference type="ARBA" id="ARBA00008520"/>
    </source>
</evidence>
<name>A0ABY3X0N2_9ACTN</name>
<keyword evidence="4 5" id="KW-0732">Signal</keyword>
<dbReference type="InterPro" id="IPR006059">
    <property type="entry name" value="SBP"/>
</dbReference>
<dbReference type="EMBL" id="CP071872">
    <property type="protein sequence ID" value="UNM16617.1"/>
    <property type="molecule type" value="Genomic_DNA"/>
</dbReference>
<accession>A0ABY3X0N2</accession>
<comment type="subcellular location">
    <subcellularLocation>
        <location evidence="1">Cell envelope</location>
    </subcellularLocation>
</comment>
<evidence type="ECO:0000313" key="7">
    <source>
        <dbReference type="Proteomes" id="UP000828924"/>
    </source>
</evidence>
<evidence type="ECO:0000313" key="6">
    <source>
        <dbReference type="EMBL" id="UNM16617.1"/>
    </source>
</evidence>
<evidence type="ECO:0000256" key="5">
    <source>
        <dbReference type="SAM" id="SignalP"/>
    </source>
</evidence>
<dbReference type="Pfam" id="PF01547">
    <property type="entry name" value="SBP_bac_1"/>
    <property type="match status" value="1"/>
</dbReference>
<organism evidence="6 7">
    <name type="scientific">Streptomyces formicae</name>
    <dbReference type="NCBI Taxonomy" id="1616117"/>
    <lineage>
        <taxon>Bacteria</taxon>
        <taxon>Bacillati</taxon>
        <taxon>Actinomycetota</taxon>
        <taxon>Actinomycetes</taxon>
        <taxon>Kitasatosporales</taxon>
        <taxon>Streptomycetaceae</taxon>
        <taxon>Streptomyces</taxon>
    </lineage>
</organism>
<dbReference type="PANTHER" id="PTHR43649">
    <property type="entry name" value="ARABINOSE-BINDING PROTEIN-RELATED"/>
    <property type="match status" value="1"/>
</dbReference>
<dbReference type="Proteomes" id="UP000828924">
    <property type="component" value="Chromosome"/>
</dbReference>
<keyword evidence="3" id="KW-0813">Transport</keyword>
<dbReference type="PANTHER" id="PTHR43649:SF31">
    <property type="entry name" value="SN-GLYCEROL-3-PHOSPHATE-BINDING PERIPLASMIC PROTEIN UGPB"/>
    <property type="match status" value="1"/>
</dbReference>
<evidence type="ECO:0000256" key="4">
    <source>
        <dbReference type="ARBA" id="ARBA00022729"/>
    </source>
</evidence>
<feature type="signal peptide" evidence="5">
    <location>
        <begin position="1"/>
        <end position="19"/>
    </location>
</feature>
<dbReference type="SUPFAM" id="SSF53850">
    <property type="entry name" value="Periplasmic binding protein-like II"/>
    <property type="match status" value="1"/>
</dbReference>
<evidence type="ECO:0000256" key="3">
    <source>
        <dbReference type="ARBA" id="ARBA00022448"/>
    </source>
</evidence>
<dbReference type="Gene3D" id="3.40.190.10">
    <property type="entry name" value="Periplasmic binding protein-like II"/>
    <property type="match status" value="1"/>
</dbReference>